<organism evidence="1 2">
    <name type="scientific">Kiloniella laminariae</name>
    <dbReference type="NCBI Taxonomy" id="454162"/>
    <lineage>
        <taxon>Bacteria</taxon>
        <taxon>Pseudomonadati</taxon>
        <taxon>Pseudomonadota</taxon>
        <taxon>Alphaproteobacteria</taxon>
        <taxon>Rhodospirillales</taxon>
        <taxon>Kiloniellaceae</taxon>
        <taxon>Kiloniella</taxon>
    </lineage>
</organism>
<dbReference type="EMBL" id="JAPWGY010000013">
    <property type="protein sequence ID" value="MCZ4282928.1"/>
    <property type="molecule type" value="Genomic_DNA"/>
</dbReference>
<evidence type="ECO:0000313" key="2">
    <source>
        <dbReference type="Proteomes" id="UP001069802"/>
    </source>
</evidence>
<gene>
    <name evidence="1" type="ORF">O4H49_19250</name>
</gene>
<dbReference type="RefSeq" id="WP_269425070.1">
    <property type="nucleotide sequence ID" value="NZ_JAPWGY010000013.1"/>
</dbReference>
<comment type="caution">
    <text evidence="1">The sequence shown here is derived from an EMBL/GenBank/DDBJ whole genome shotgun (WGS) entry which is preliminary data.</text>
</comment>
<keyword evidence="2" id="KW-1185">Reference proteome</keyword>
<evidence type="ECO:0008006" key="3">
    <source>
        <dbReference type="Google" id="ProtNLM"/>
    </source>
</evidence>
<dbReference type="Proteomes" id="UP001069802">
    <property type="component" value="Unassembled WGS sequence"/>
</dbReference>
<protein>
    <recommendedName>
        <fullName evidence="3">Solute-binding protein family 3/N-terminal domain-containing protein</fullName>
    </recommendedName>
</protein>
<evidence type="ECO:0000313" key="1">
    <source>
        <dbReference type="EMBL" id="MCZ4282928.1"/>
    </source>
</evidence>
<accession>A0ABT4LP78</accession>
<sequence length="240" mass="27350">MKRSYLQLLGAFFFLFLFPGRVLAEGEGGCPQVVSSVSNSFLDQTSQKILKSVYDALGCSVTVLAVPGRRGISLFNSMEVDGELHRFDIVEPHYSREFVRSSRPMFYQDGSLWLHPDLQVRETRPTGYLFGVIWQENYMKNHRGKVFNSSEELVKAYQTGEIGSFLYTDFIMMTKITEGEVLPVPQKGGRIIHAPLYHYLGVEFTPFMARFSQYLDQHEPFAVLEDMKVDHKGKAAVVTQ</sequence>
<name>A0ABT4LP78_9PROT</name>
<reference evidence="1" key="1">
    <citation type="submission" date="2022-12" db="EMBL/GenBank/DDBJ databases">
        <title>Bacterial isolates from different developmental stages of Nematostella vectensis.</title>
        <authorList>
            <person name="Fraune S."/>
        </authorList>
    </citation>
    <scope>NUCLEOTIDE SEQUENCE</scope>
    <source>
        <strain evidence="1">G21630-S1</strain>
    </source>
</reference>
<proteinExistence type="predicted"/>